<evidence type="ECO:0000256" key="5">
    <source>
        <dbReference type="SAM" id="MobiDB-lite"/>
    </source>
</evidence>
<dbReference type="Gene3D" id="2.60.40.3960">
    <property type="entry name" value="Velvet domain"/>
    <property type="match status" value="2"/>
</dbReference>
<keyword evidence="2" id="KW-0805">Transcription regulation</keyword>
<sequence length="754" mass="83478">MHHHGPTATGKRDFLQSSSSQDSITPGATVDPVLINRPIQFSSGQFAGETVRYELKEIQKACLGRKYARVDRRPLDPPPVVLVRIWRYSPETGKEEEVNYEYDLFHLDIKKELCHSFNYYSEVQTHGLLCTVDLFPVPAKTSKDLPPSSTTSGHRTSKTIQTNDGFVHFNPSGPSPTPSLSPSPSYRPQSYGPSDIVHYYEGIYPLLERSKTTQALVGATFVQPVLVELFGKKCIAFVFSDLAVKSEGTFTLRYRIFDLFSPNVEPHRLAQSPPGPYPTTPSALSISPTPSPTSVSGFSPSPPSYVHSSSLARTAQPQYQRCSMQSQFQSHPTQHPHQTSMNPYPDPSQDYTAPPPVPQQPRSRRSQQEPEESPDYQAVFAPHEVQTRIEPSERGASLSILAECWAKGSFRIFSTKEFPGLPASTDLTKVRRAIFMAFVFCGTNWAFLNRGMQQLAIWGVRLNIRETERRRRRRSMIDQPEEESRSDGEIDDVAETMAPMREPQRPLPRKATNIKPRPTPTNSPDYKGSPSPSSSSTQQSHQRRISPLPSPTSALGYGKHRPRQDSEGYDEYERERGQGRPEVGVETVDYDENSSNYSHSSDRFRNPSRSSIHSGIPAFQPLMYSSTSAPFDPAPSSSLTHTQPHLSTSPTSQTHFGYGVSVQPQVHNAPPTHSGMRPSINGTGHFEDSQNAPTSTAAFSRYASSARKRDSDGSLSTTSRRSAGSVGSVGEFQGMAPSFHAYGAGHGMDGNPRT</sequence>
<accession>A0A8H5CWC6</accession>
<dbReference type="InterPro" id="IPR021740">
    <property type="entry name" value="Velvet"/>
</dbReference>
<feature type="region of interest" description="Disordered" evidence="5">
    <location>
        <begin position="163"/>
        <end position="189"/>
    </location>
</feature>
<dbReference type="GO" id="GO:0005634">
    <property type="term" value="C:nucleus"/>
    <property type="evidence" value="ECO:0007669"/>
    <property type="project" value="UniProtKB-SubCell"/>
</dbReference>
<feature type="compositionally biased region" description="Low complexity" evidence="5">
    <location>
        <begin position="529"/>
        <end position="540"/>
    </location>
</feature>
<dbReference type="PROSITE" id="PS51821">
    <property type="entry name" value="VELVET"/>
    <property type="match status" value="1"/>
</dbReference>
<feature type="compositionally biased region" description="Low complexity" evidence="5">
    <location>
        <begin position="716"/>
        <end position="729"/>
    </location>
</feature>
<organism evidence="7 8">
    <name type="scientific">Leucocoprinus leucothites</name>
    <dbReference type="NCBI Taxonomy" id="201217"/>
    <lineage>
        <taxon>Eukaryota</taxon>
        <taxon>Fungi</taxon>
        <taxon>Dikarya</taxon>
        <taxon>Basidiomycota</taxon>
        <taxon>Agaricomycotina</taxon>
        <taxon>Agaricomycetes</taxon>
        <taxon>Agaricomycetidae</taxon>
        <taxon>Agaricales</taxon>
        <taxon>Agaricineae</taxon>
        <taxon>Agaricaceae</taxon>
        <taxon>Leucocoprinus</taxon>
    </lineage>
</organism>
<dbReference type="AlphaFoldDB" id="A0A8H5CWC6"/>
<feature type="domain" description="Velvet" evidence="6">
    <location>
        <begin position="48"/>
        <end position="441"/>
    </location>
</feature>
<feature type="compositionally biased region" description="Polar residues" evidence="5">
    <location>
        <begin position="627"/>
        <end position="655"/>
    </location>
</feature>
<dbReference type="PANTHER" id="PTHR33572">
    <property type="entry name" value="SPORE DEVELOPMENT REGULATOR VOSA"/>
    <property type="match status" value="1"/>
</dbReference>
<dbReference type="Pfam" id="PF11754">
    <property type="entry name" value="Velvet"/>
    <property type="match status" value="1"/>
</dbReference>
<evidence type="ECO:0000256" key="4">
    <source>
        <dbReference type="ARBA" id="ARBA00023242"/>
    </source>
</evidence>
<feature type="compositionally biased region" description="Polar residues" evidence="5">
    <location>
        <begin position="15"/>
        <end position="26"/>
    </location>
</feature>
<feature type="region of interest" description="Disordered" evidence="5">
    <location>
        <begin position="267"/>
        <end position="377"/>
    </location>
</feature>
<name>A0A8H5CWC6_9AGAR</name>
<evidence type="ECO:0000259" key="6">
    <source>
        <dbReference type="PROSITE" id="PS51821"/>
    </source>
</evidence>
<evidence type="ECO:0000256" key="3">
    <source>
        <dbReference type="ARBA" id="ARBA00023163"/>
    </source>
</evidence>
<dbReference type="InterPro" id="IPR038491">
    <property type="entry name" value="Velvet_dom_sf"/>
</dbReference>
<dbReference type="OrthoDB" id="5599552at2759"/>
<keyword evidence="8" id="KW-1185">Reference proteome</keyword>
<evidence type="ECO:0000256" key="2">
    <source>
        <dbReference type="ARBA" id="ARBA00023015"/>
    </source>
</evidence>
<feature type="region of interest" description="Disordered" evidence="5">
    <location>
        <begin position="469"/>
        <end position="614"/>
    </location>
</feature>
<proteinExistence type="predicted"/>
<dbReference type="PANTHER" id="PTHR33572:SF3">
    <property type="entry name" value="VELVET COMPLEX SUBUNIT B"/>
    <property type="match status" value="1"/>
</dbReference>
<dbReference type="InterPro" id="IPR037525">
    <property type="entry name" value="Velvet_dom"/>
</dbReference>
<dbReference type="EMBL" id="JAACJO010000018">
    <property type="protein sequence ID" value="KAF5348768.1"/>
    <property type="molecule type" value="Genomic_DNA"/>
</dbReference>
<feature type="compositionally biased region" description="Low complexity" evidence="5">
    <location>
        <begin position="280"/>
        <end position="310"/>
    </location>
</feature>
<comment type="caution">
    <text evidence="7">The sequence shown here is derived from an EMBL/GenBank/DDBJ whole genome shotgun (WGS) entry which is preliminary data.</text>
</comment>
<keyword evidence="4" id="KW-0539">Nucleus</keyword>
<evidence type="ECO:0000313" key="8">
    <source>
        <dbReference type="Proteomes" id="UP000559027"/>
    </source>
</evidence>
<gene>
    <name evidence="7" type="ORF">D9756_009726</name>
</gene>
<feature type="compositionally biased region" description="Basic and acidic residues" evidence="5">
    <location>
        <begin position="563"/>
        <end position="579"/>
    </location>
</feature>
<evidence type="ECO:0000313" key="7">
    <source>
        <dbReference type="EMBL" id="KAF5348768.1"/>
    </source>
</evidence>
<feature type="compositionally biased region" description="Polar residues" evidence="5">
    <location>
        <begin position="689"/>
        <end position="698"/>
    </location>
</feature>
<dbReference type="Proteomes" id="UP000559027">
    <property type="component" value="Unassembled WGS sequence"/>
</dbReference>
<feature type="region of interest" description="Disordered" evidence="5">
    <location>
        <begin position="627"/>
        <end position="754"/>
    </location>
</feature>
<comment type="subcellular location">
    <subcellularLocation>
        <location evidence="1">Nucleus</location>
    </subcellularLocation>
</comment>
<reference evidence="7 8" key="1">
    <citation type="journal article" date="2020" name="ISME J.">
        <title>Uncovering the hidden diversity of litter-decomposition mechanisms in mushroom-forming fungi.</title>
        <authorList>
            <person name="Floudas D."/>
            <person name="Bentzer J."/>
            <person name="Ahren D."/>
            <person name="Johansson T."/>
            <person name="Persson P."/>
            <person name="Tunlid A."/>
        </authorList>
    </citation>
    <scope>NUCLEOTIDE SEQUENCE [LARGE SCALE GENOMIC DNA]</scope>
    <source>
        <strain evidence="7 8">CBS 146.42</strain>
    </source>
</reference>
<evidence type="ECO:0000256" key="1">
    <source>
        <dbReference type="ARBA" id="ARBA00004123"/>
    </source>
</evidence>
<feature type="compositionally biased region" description="Polar residues" evidence="5">
    <location>
        <begin position="311"/>
        <end position="342"/>
    </location>
</feature>
<keyword evidence="3" id="KW-0804">Transcription</keyword>
<feature type="region of interest" description="Disordered" evidence="5">
    <location>
        <begin position="1"/>
        <end position="27"/>
    </location>
</feature>
<protein>
    <recommendedName>
        <fullName evidence="6">Velvet domain-containing protein</fullName>
    </recommendedName>
</protein>